<feature type="transmembrane region" description="Helical" evidence="2">
    <location>
        <begin position="112"/>
        <end position="129"/>
    </location>
</feature>
<keyword evidence="4" id="KW-0238">DNA-binding</keyword>
<dbReference type="PROSITE" id="PS50930">
    <property type="entry name" value="HTH_LYTTR"/>
    <property type="match status" value="1"/>
</dbReference>
<dbReference type="InterPro" id="IPR007492">
    <property type="entry name" value="LytTR_DNA-bd_dom"/>
</dbReference>
<dbReference type="Proteomes" id="UP001595478">
    <property type="component" value="Unassembled WGS sequence"/>
</dbReference>
<name>A0ABV7FV05_9ALTE</name>
<dbReference type="Gene3D" id="2.40.50.1020">
    <property type="entry name" value="LytTr DNA-binding domain"/>
    <property type="match status" value="1"/>
</dbReference>
<keyword evidence="5" id="KW-1185">Reference proteome</keyword>
<comment type="caution">
    <text evidence="4">The sequence shown here is derived from an EMBL/GenBank/DDBJ whole genome shotgun (WGS) entry which is preliminary data.</text>
</comment>
<evidence type="ECO:0000259" key="3">
    <source>
        <dbReference type="PROSITE" id="PS50930"/>
    </source>
</evidence>
<feature type="transmembrane region" description="Helical" evidence="2">
    <location>
        <begin position="12"/>
        <end position="30"/>
    </location>
</feature>
<sequence>MKKFINHNIFKNVLLMTVIGLVLGALRPFGMVDIPVYLSMSFWVLTCILGYGIYAPIIVLSVESLKRRLHRQWLRVAIGAFGASVIMTAVVPIITWLFFAYEVNFVDRFMELFPRTILVGTVITVVSLMRTHIDTQKAALTQTEEALNSALVVQQDDMDSASRQFMAQLPIEKQGDLLCLQMDDHYIKVYTEKGHHMLLMRFKDALLALKHYPGYQTHRSWWVAHQAISQVKREERRLTLTLTNGLQVPVSKTHIKAIKEAGFVAS</sequence>
<reference evidence="5" key="1">
    <citation type="journal article" date="2019" name="Int. J. Syst. Evol. Microbiol.">
        <title>The Global Catalogue of Microorganisms (GCM) 10K type strain sequencing project: providing services to taxonomists for standard genome sequencing and annotation.</title>
        <authorList>
            <consortium name="The Broad Institute Genomics Platform"/>
            <consortium name="The Broad Institute Genome Sequencing Center for Infectious Disease"/>
            <person name="Wu L."/>
            <person name="Ma J."/>
        </authorList>
    </citation>
    <scope>NUCLEOTIDE SEQUENCE [LARGE SCALE GENOMIC DNA]</scope>
    <source>
        <strain evidence="5">KCTC 52473</strain>
    </source>
</reference>
<feature type="transmembrane region" description="Helical" evidence="2">
    <location>
        <begin position="42"/>
        <end position="62"/>
    </location>
</feature>
<evidence type="ECO:0000313" key="4">
    <source>
        <dbReference type="EMBL" id="MFC3123174.1"/>
    </source>
</evidence>
<gene>
    <name evidence="4" type="ORF">ACFOHL_16245</name>
</gene>
<accession>A0ABV7FV05</accession>
<keyword evidence="2" id="KW-1133">Transmembrane helix</keyword>
<feature type="domain" description="HTH LytTR-type" evidence="3">
    <location>
        <begin position="176"/>
        <end position="264"/>
    </location>
</feature>
<feature type="transmembrane region" description="Helical" evidence="2">
    <location>
        <begin position="74"/>
        <end position="100"/>
    </location>
</feature>
<dbReference type="SMART" id="SM00850">
    <property type="entry name" value="LytTR"/>
    <property type="match status" value="1"/>
</dbReference>
<keyword evidence="2" id="KW-0812">Transmembrane</keyword>
<organism evidence="4 5">
    <name type="scientific">Agaribacter flavus</name>
    <dbReference type="NCBI Taxonomy" id="1902781"/>
    <lineage>
        <taxon>Bacteria</taxon>
        <taxon>Pseudomonadati</taxon>
        <taxon>Pseudomonadota</taxon>
        <taxon>Gammaproteobacteria</taxon>
        <taxon>Alteromonadales</taxon>
        <taxon>Alteromonadaceae</taxon>
        <taxon>Agaribacter</taxon>
    </lineage>
</organism>
<dbReference type="EMBL" id="JBHRSW010000047">
    <property type="protein sequence ID" value="MFC3123174.1"/>
    <property type="molecule type" value="Genomic_DNA"/>
</dbReference>
<proteinExistence type="predicted"/>
<evidence type="ECO:0000313" key="5">
    <source>
        <dbReference type="Proteomes" id="UP001595478"/>
    </source>
</evidence>
<dbReference type="Pfam" id="PF04397">
    <property type="entry name" value="LytTR"/>
    <property type="match status" value="1"/>
</dbReference>
<dbReference type="RefSeq" id="WP_376921289.1">
    <property type="nucleotide sequence ID" value="NZ_JBHRSW010000047.1"/>
</dbReference>
<evidence type="ECO:0000256" key="1">
    <source>
        <dbReference type="ARBA" id="ARBA00023012"/>
    </source>
</evidence>
<evidence type="ECO:0000256" key="2">
    <source>
        <dbReference type="SAM" id="Phobius"/>
    </source>
</evidence>
<keyword evidence="1" id="KW-0902">Two-component regulatory system</keyword>
<keyword evidence="2" id="KW-0472">Membrane</keyword>
<dbReference type="GO" id="GO:0003677">
    <property type="term" value="F:DNA binding"/>
    <property type="evidence" value="ECO:0007669"/>
    <property type="project" value="UniProtKB-KW"/>
</dbReference>
<protein>
    <submittedName>
        <fullName evidence="4">LytTR family transcriptional regulator DNA-binding domain-containing protein</fullName>
    </submittedName>
</protein>